<protein>
    <submittedName>
        <fullName evidence="2">Uncharacterized protein</fullName>
    </submittedName>
</protein>
<feature type="region of interest" description="Disordered" evidence="1">
    <location>
        <begin position="66"/>
        <end position="99"/>
    </location>
</feature>
<feature type="region of interest" description="Disordered" evidence="1">
    <location>
        <begin position="1"/>
        <end position="52"/>
    </location>
</feature>
<dbReference type="EMBL" id="FNUJ01000001">
    <property type="protein sequence ID" value="SEF20826.1"/>
    <property type="molecule type" value="Genomic_DNA"/>
</dbReference>
<sequence length="240" mass="24820">MRGSRPKRVSNRSCRDAAGTPGGGPANTRGFSARPAKMSSKPWSAPSAGGLAGAPVLSVVRTPARATRLACPASSRRPGPALPLRRRPHRPGKRSRGVVAGGVAGCRDVLTGGPRTSWKWMRLPRGHGVHQRPHVRSARPGRRAGPRAGCARNFGGWGESGRRTSPAGLVPCPGSDTVDEPARGGLGETRPGPALRRTSTAGRCLQDVGAAPGVTPAANPSTTSAVPPARRALPRPDRGR</sequence>
<feature type="compositionally biased region" description="Basic residues" evidence="1">
    <location>
        <begin position="84"/>
        <end position="96"/>
    </location>
</feature>
<feature type="region of interest" description="Disordered" evidence="1">
    <location>
        <begin position="129"/>
        <end position="240"/>
    </location>
</feature>
<dbReference type="STRING" id="218821.SAMN05421837_101563"/>
<dbReference type="AlphaFoldDB" id="A0A1H5Q421"/>
<evidence type="ECO:0000313" key="2">
    <source>
        <dbReference type="EMBL" id="SEF20826.1"/>
    </source>
</evidence>
<evidence type="ECO:0000256" key="1">
    <source>
        <dbReference type="SAM" id="MobiDB-lite"/>
    </source>
</evidence>
<feature type="compositionally biased region" description="Low complexity" evidence="1">
    <location>
        <begin position="74"/>
        <end position="83"/>
    </location>
</feature>
<organism evidence="2 3">
    <name type="scientific">Amycolatopsis pretoriensis</name>
    <dbReference type="NCBI Taxonomy" id="218821"/>
    <lineage>
        <taxon>Bacteria</taxon>
        <taxon>Bacillati</taxon>
        <taxon>Actinomycetota</taxon>
        <taxon>Actinomycetes</taxon>
        <taxon>Pseudonocardiales</taxon>
        <taxon>Pseudonocardiaceae</taxon>
        <taxon>Amycolatopsis</taxon>
    </lineage>
</organism>
<accession>A0A1H5Q421</accession>
<name>A0A1H5Q421_9PSEU</name>
<dbReference type="Proteomes" id="UP000198878">
    <property type="component" value="Unassembled WGS sequence"/>
</dbReference>
<reference evidence="3" key="1">
    <citation type="submission" date="2016-10" db="EMBL/GenBank/DDBJ databases">
        <authorList>
            <person name="Varghese N."/>
            <person name="Submissions S."/>
        </authorList>
    </citation>
    <scope>NUCLEOTIDE SEQUENCE [LARGE SCALE GENOMIC DNA]</scope>
    <source>
        <strain evidence="3">DSM 44654</strain>
    </source>
</reference>
<feature type="compositionally biased region" description="Basic residues" evidence="1">
    <location>
        <begin position="129"/>
        <end position="145"/>
    </location>
</feature>
<keyword evidence="3" id="KW-1185">Reference proteome</keyword>
<feature type="compositionally biased region" description="Basic residues" evidence="1">
    <location>
        <begin position="1"/>
        <end position="10"/>
    </location>
</feature>
<proteinExistence type="predicted"/>
<gene>
    <name evidence="2" type="ORF">SAMN05421837_101563</name>
</gene>
<evidence type="ECO:0000313" key="3">
    <source>
        <dbReference type="Proteomes" id="UP000198878"/>
    </source>
</evidence>